<proteinExistence type="inferred from homology"/>
<dbReference type="PANTHER" id="PTHR34217">
    <property type="entry name" value="METAL-DEPENDENT CARBOXYPEPTIDASE"/>
    <property type="match status" value="1"/>
</dbReference>
<evidence type="ECO:0000313" key="4">
    <source>
        <dbReference type="EMBL" id="CDR33326.1"/>
    </source>
</evidence>
<dbReference type="CDD" id="cd06460">
    <property type="entry name" value="M32_Taq"/>
    <property type="match status" value="1"/>
</dbReference>
<dbReference type="PRINTS" id="PR00998">
    <property type="entry name" value="CRBOXYPTASET"/>
</dbReference>
<dbReference type="Proteomes" id="UP000031552">
    <property type="component" value="Unassembled WGS sequence"/>
</dbReference>
<dbReference type="Pfam" id="PF02074">
    <property type="entry name" value="Peptidase_M32"/>
    <property type="match status" value="1"/>
</dbReference>
<dbReference type="RefSeq" id="WP_041016836.1">
    <property type="nucleotide sequence ID" value="NZ_CCEJ010000003.1"/>
</dbReference>
<comment type="function">
    <text evidence="1">Broad specificity carboxypetidase that releases amino acids sequentially from the C-terminus, including neutral, aromatic, polar and basic residues.</text>
</comment>
<reference evidence="4" key="1">
    <citation type="submission" date="2013-12" db="EMBL/GenBank/DDBJ databases">
        <authorList>
            <person name="Linke B."/>
        </authorList>
    </citation>
    <scope>NUCLEOTIDE SEQUENCE [LARGE SCALE GENOMIC DNA]</scope>
    <source>
        <strain evidence="4">CRIB-18</strain>
    </source>
</reference>
<keyword evidence="1 2" id="KW-0479">Metal-binding</keyword>
<dbReference type="InterPro" id="IPR001333">
    <property type="entry name" value="Peptidase_M32_Taq"/>
</dbReference>
<keyword evidence="5" id="KW-1185">Reference proteome</keyword>
<dbReference type="EMBL" id="CCEJ010000003">
    <property type="protein sequence ID" value="CDR33326.1"/>
    <property type="molecule type" value="Genomic_DNA"/>
</dbReference>
<dbReference type="SUPFAM" id="SSF55486">
    <property type="entry name" value="Metalloproteases ('zincins'), catalytic domain"/>
    <property type="match status" value="1"/>
</dbReference>
<accession>A0A090CYD2</accession>
<dbReference type="EC" id="3.4.17.19" evidence="1"/>
<dbReference type="PANTHER" id="PTHR34217:SF1">
    <property type="entry name" value="CARBOXYPEPTIDASE 1"/>
    <property type="match status" value="1"/>
</dbReference>
<feature type="binding site" evidence="2">
    <location>
        <position position="303"/>
    </location>
    <ligand>
        <name>Zn(2+)</name>
        <dbReference type="ChEBI" id="CHEBI:29105"/>
        <note>catalytic</note>
    </ligand>
</feature>
<comment type="caution">
    <text evidence="4">The sequence shown here is derived from an EMBL/GenBank/DDBJ whole genome shotgun (WGS) entry which is preliminary data.</text>
</comment>
<keyword evidence="2" id="KW-0862">Zinc</keyword>
<gene>
    <name evidence="4" type="ORF">CSEC_0491</name>
</gene>
<dbReference type="OrthoDB" id="9772308at2"/>
<evidence type="ECO:0000256" key="2">
    <source>
        <dbReference type="PIRSR" id="PIRSR006615-1"/>
    </source>
</evidence>
<comment type="cofactor">
    <cofactor evidence="2">
        <name>Zn(2+)</name>
        <dbReference type="ChEBI" id="CHEBI:29105"/>
    </cofactor>
    <text evidence="2">Binds 1 zinc ion per subunit.</text>
</comment>
<dbReference type="Gene3D" id="1.10.1370.30">
    <property type="match status" value="1"/>
</dbReference>
<reference evidence="4" key="2">
    <citation type="submission" date="2014-09" db="EMBL/GenBank/DDBJ databases">
        <title>Criblamydia sequanensis harbors a mega-plasmid encoding arsenite resistance.</title>
        <authorList>
            <person name="Bertelli C."/>
            <person name="Goesmann A."/>
            <person name="Greub G."/>
        </authorList>
    </citation>
    <scope>NUCLEOTIDE SEQUENCE [LARGE SCALE GENOMIC DNA]</scope>
    <source>
        <strain evidence="4">CRIB-18</strain>
    </source>
</reference>
<dbReference type="eggNOG" id="COG2317">
    <property type="taxonomic scope" value="Bacteria"/>
</dbReference>
<comment type="similarity">
    <text evidence="1">Belongs to the peptidase M32 family.</text>
</comment>
<keyword evidence="1 4" id="KW-0121">Carboxypeptidase</keyword>
<comment type="catalytic activity">
    <reaction evidence="1">
        <text>Release of a C-terminal amino acid with broad specificity, except for -Pro.</text>
        <dbReference type="EC" id="3.4.17.19"/>
    </reaction>
</comment>
<dbReference type="AlphaFoldDB" id="A0A090CYD2"/>
<dbReference type="PIRSF" id="PIRSF006615">
    <property type="entry name" value="Zn_crbxpep_Taq"/>
    <property type="match status" value="1"/>
</dbReference>
<evidence type="ECO:0000313" key="5">
    <source>
        <dbReference type="Proteomes" id="UP000031552"/>
    </source>
</evidence>
<feature type="binding site" evidence="2">
    <location>
        <position position="277"/>
    </location>
    <ligand>
        <name>Zn(2+)</name>
        <dbReference type="ChEBI" id="CHEBI:29105"/>
        <note>catalytic</note>
    </ligand>
</feature>
<evidence type="ECO:0000256" key="3">
    <source>
        <dbReference type="PIRSR" id="PIRSR006615-2"/>
    </source>
</evidence>
<keyword evidence="1" id="KW-0645">Protease</keyword>
<protein>
    <recommendedName>
        <fullName evidence="1">Metal-dependent carboxypeptidase</fullName>
        <ecNumber evidence="1">3.4.17.19</ecNumber>
    </recommendedName>
</protein>
<dbReference type="GO" id="GO:0004181">
    <property type="term" value="F:metallocarboxypeptidase activity"/>
    <property type="evidence" value="ECO:0007669"/>
    <property type="project" value="UniProtKB-UniRule"/>
</dbReference>
<keyword evidence="1" id="KW-0482">Metalloprotease</keyword>
<evidence type="ECO:0000256" key="1">
    <source>
        <dbReference type="PIRNR" id="PIRNR006615"/>
    </source>
</evidence>
<feature type="active site" description="Proton donor/acceptor" evidence="3">
    <location>
        <position position="274"/>
    </location>
</feature>
<feature type="binding site" evidence="2">
    <location>
        <position position="273"/>
    </location>
    <ligand>
        <name>Zn(2+)</name>
        <dbReference type="ChEBI" id="CHEBI:29105"/>
        <note>catalytic</note>
    </ligand>
</feature>
<dbReference type="GO" id="GO:0006508">
    <property type="term" value="P:proteolysis"/>
    <property type="evidence" value="ECO:0007669"/>
    <property type="project" value="UniProtKB-UniRule"/>
</dbReference>
<name>A0A090CYD2_9BACT</name>
<dbReference type="GO" id="GO:0046872">
    <property type="term" value="F:metal ion binding"/>
    <property type="evidence" value="ECO:0007669"/>
    <property type="project" value="UniProtKB-KW"/>
</dbReference>
<sequence>MAKRDQENYRKLFEKSYEAKILEGISNILGWDQETMMPEGASAIRGEQLKTMAGLIHKSKTSPDFKEALSNLIDIKNGKIIAKGLSKEQESALKCWRKDYLRDVALPEEFVKNFAKITSEAQVVWRNAKKDNNFKLFAPYLEKIIDLVKQKSRHLSKKGSHPYDALLDEYEPGMTTEDVDSLFKKIKDPIIALLNKIKSKKQVKDDFLHGKFPDSKQVSFSQTLLDDMGYDKAYGRLDFSSHPFSSSSHPTDSRITTRIHPTSLMSNISVILHEGGHALYEMGLDPKEYGSPLGQAVSLGIHESQSRFWETRIGKNKAFWKHYFPLLKKAFPKGLEKIDLDLFYKAINKVEPSFIRVEADEVTYPLHVILRFELEKDLIEGKLKVKDLPKAWNKKMKEYFGITPKNDQEGCLQDVHWSMGAFGYFPTYALGNMYAAQLFETLEKEQPNLEKKLEKGQIAFLKEWLKAKVYRYGRQFESLELLKESTGKPFTEKAYVDYLQKKYKEIYGL</sequence>
<organism evidence="4 5">
    <name type="scientific">Candidatus Criblamydia sequanensis CRIB-18</name>
    <dbReference type="NCBI Taxonomy" id="1437425"/>
    <lineage>
        <taxon>Bacteria</taxon>
        <taxon>Pseudomonadati</taxon>
        <taxon>Chlamydiota</taxon>
        <taxon>Chlamydiia</taxon>
        <taxon>Parachlamydiales</taxon>
        <taxon>Candidatus Criblamydiaceae</taxon>
        <taxon>Candidatus Criblamydia</taxon>
    </lineage>
</organism>
<dbReference type="PROSITE" id="PS52034">
    <property type="entry name" value="PEPTIDASE_M32"/>
    <property type="match status" value="1"/>
</dbReference>
<keyword evidence="1 4" id="KW-0378">Hydrolase</keyword>